<dbReference type="EMBL" id="BMXG01000014">
    <property type="protein sequence ID" value="GHC05741.1"/>
    <property type="molecule type" value="Genomic_DNA"/>
</dbReference>
<dbReference type="GO" id="GO:0004252">
    <property type="term" value="F:serine-type endopeptidase activity"/>
    <property type="evidence" value="ECO:0007669"/>
    <property type="project" value="InterPro"/>
</dbReference>
<dbReference type="PRINTS" id="PR00834">
    <property type="entry name" value="PROTEASES2C"/>
</dbReference>
<dbReference type="Gene3D" id="2.40.10.120">
    <property type="match status" value="1"/>
</dbReference>
<keyword evidence="6" id="KW-1185">Reference proteome</keyword>
<dbReference type="SUPFAM" id="SSF50494">
    <property type="entry name" value="Trypsin-like serine proteases"/>
    <property type="match status" value="1"/>
</dbReference>
<dbReference type="InterPro" id="IPR041489">
    <property type="entry name" value="PDZ_6"/>
</dbReference>
<proteinExistence type="inferred from homology"/>
<reference evidence="5" key="1">
    <citation type="journal article" date="2014" name="Int. J. Syst. Evol. Microbiol.">
        <title>Complete genome sequence of Corynebacterium casei LMG S-19264T (=DSM 44701T), isolated from a smear-ripened cheese.</title>
        <authorList>
            <consortium name="US DOE Joint Genome Institute (JGI-PGF)"/>
            <person name="Walter F."/>
            <person name="Albersmeier A."/>
            <person name="Kalinowski J."/>
            <person name="Ruckert C."/>
        </authorList>
    </citation>
    <scope>NUCLEOTIDE SEQUENCE</scope>
    <source>
        <strain evidence="5">KCTC 12870</strain>
    </source>
</reference>
<feature type="domain" description="PDZ" evidence="4">
    <location>
        <begin position="216"/>
        <end position="281"/>
    </location>
</feature>
<dbReference type="InterPro" id="IPR009003">
    <property type="entry name" value="Peptidase_S1_PA"/>
</dbReference>
<dbReference type="PANTHER" id="PTHR22939:SF129">
    <property type="entry name" value="SERINE PROTEASE HTRA2, MITOCHONDRIAL"/>
    <property type="match status" value="1"/>
</dbReference>
<evidence type="ECO:0000256" key="1">
    <source>
        <dbReference type="ARBA" id="ARBA00010541"/>
    </source>
</evidence>
<dbReference type="Gene3D" id="2.30.42.10">
    <property type="match status" value="2"/>
</dbReference>
<dbReference type="PANTHER" id="PTHR22939">
    <property type="entry name" value="SERINE PROTEASE FAMILY S1C HTRA-RELATED"/>
    <property type="match status" value="1"/>
</dbReference>
<dbReference type="GO" id="GO:0006508">
    <property type="term" value="P:proteolysis"/>
    <property type="evidence" value="ECO:0007669"/>
    <property type="project" value="UniProtKB-KW"/>
</dbReference>
<evidence type="ECO:0000313" key="6">
    <source>
        <dbReference type="Proteomes" id="UP000642829"/>
    </source>
</evidence>
<dbReference type="Pfam" id="PF13365">
    <property type="entry name" value="Trypsin_2"/>
    <property type="match status" value="1"/>
</dbReference>
<keyword evidence="3" id="KW-0378">Hydrolase</keyword>
<evidence type="ECO:0000256" key="3">
    <source>
        <dbReference type="ARBA" id="ARBA00022801"/>
    </source>
</evidence>
<dbReference type="InterPro" id="IPR001940">
    <property type="entry name" value="Peptidase_S1C"/>
</dbReference>
<dbReference type="RefSeq" id="WP_189515397.1">
    <property type="nucleotide sequence ID" value="NZ_JBHLZG010000011.1"/>
</dbReference>
<gene>
    <name evidence="5" type="ORF">GCM10007047_23380</name>
</gene>
<dbReference type="InterPro" id="IPR036034">
    <property type="entry name" value="PDZ_sf"/>
</dbReference>
<comment type="similarity">
    <text evidence="1">Belongs to the peptidase S1C family.</text>
</comment>
<dbReference type="InterPro" id="IPR001478">
    <property type="entry name" value="PDZ"/>
</dbReference>
<evidence type="ECO:0000256" key="2">
    <source>
        <dbReference type="ARBA" id="ARBA00022670"/>
    </source>
</evidence>
<evidence type="ECO:0000313" key="5">
    <source>
        <dbReference type="EMBL" id="GHC05741.1"/>
    </source>
</evidence>
<dbReference type="Proteomes" id="UP000642829">
    <property type="component" value="Unassembled WGS sequence"/>
</dbReference>
<dbReference type="SMART" id="SM00228">
    <property type="entry name" value="PDZ"/>
    <property type="match status" value="2"/>
</dbReference>
<dbReference type="SUPFAM" id="SSF50156">
    <property type="entry name" value="PDZ domain-like"/>
    <property type="match status" value="2"/>
</dbReference>
<evidence type="ECO:0000259" key="4">
    <source>
        <dbReference type="PROSITE" id="PS50106"/>
    </source>
</evidence>
<dbReference type="AlphaFoldDB" id="A0A8J3GES3"/>
<dbReference type="Pfam" id="PF17820">
    <property type="entry name" value="PDZ_6"/>
    <property type="match status" value="2"/>
</dbReference>
<sequence length="427" mass="45753">MASSKTREGFDRLLDSVVRLDVWETTFSGGSKRTARGVGSGVIMTSDGVILTNAHVVNPYAERISVTLNNLERVPAKLIGWDHWTDLAVVQLDPMEVAQRGLTFSHAEFGDSSQLKPGETVYAVGTPNGLTRTVSRGIISNTNRFFEGRTVGAGYETGAFNTWLQTDAAINPGNSGGPLVLSNGRVIGINTRAYLGANNLGFAVPSDIAREVLSHLLNADSVPRSYVGITPAALQDLENFYQLEANQGMLVQSVDPGSPASKAGMSPGDIILSIDGKTVDGRFPEQLPAIQNAIASRPVGSEIPFELRRGNQAQTMVITTEPLESRVGAMEAFEKWGVSVQRISKAVAREEKLKSNDGVRVMGVQAGYPAAEAGVSSGDIILKVGDVNIDSLDAIQTVYDSWVADPQKVLVEVERGRQASYLVLKPR</sequence>
<protein>
    <recommendedName>
        <fullName evidence="4">PDZ domain-containing protein</fullName>
    </recommendedName>
</protein>
<accession>A0A8J3GES3</accession>
<comment type="caution">
    <text evidence="5">The sequence shown here is derived from an EMBL/GenBank/DDBJ whole genome shotgun (WGS) entry which is preliminary data.</text>
</comment>
<dbReference type="PROSITE" id="PS50106">
    <property type="entry name" value="PDZ"/>
    <property type="match status" value="1"/>
</dbReference>
<organism evidence="5 6">
    <name type="scientific">Cerasicoccus arenae</name>
    <dbReference type="NCBI Taxonomy" id="424488"/>
    <lineage>
        <taxon>Bacteria</taxon>
        <taxon>Pseudomonadati</taxon>
        <taxon>Verrucomicrobiota</taxon>
        <taxon>Opitutia</taxon>
        <taxon>Puniceicoccales</taxon>
        <taxon>Cerasicoccaceae</taxon>
        <taxon>Cerasicoccus</taxon>
    </lineage>
</organism>
<reference evidence="5" key="2">
    <citation type="submission" date="2020-09" db="EMBL/GenBank/DDBJ databases">
        <authorList>
            <person name="Sun Q."/>
            <person name="Kim S."/>
        </authorList>
    </citation>
    <scope>NUCLEOTIDE SEQUENCE</scope>
    <source>
        <strain evidence="5">KCTC 12870</strain>
    </source>
</reference>
<keyword evidence="2" id="KW-0645">Protease</keyword>
<name>A0A8J3GES3_9BACT</name>